<sequence>MYADDTKIFSQTVSEISTAKLQSDLFTVLLRKTVFTKFTGFYVISRKIPGNYLIINNEQKAEKKFFNYTHPNIIQWAGILFKGATNFVVRNR</sequence>
<dbReference type="EMBL" id="REGN01004408">
    <property type="protein sequence ID" value="RNA17659.1"/>
    <property type="molecule type" value="Genomic_DNA"/>
</dbReference>
<dbReference type="AlphaFoldDB" id="A0A3M7R2G1"/>
<accession>A0A3M7R2G1</accession>
<dbReference type="Proteomes" id="UP000276133">
    <property type="component" value="Unassembled WGS sequence"/>
</dbReference>
<evidence type="ECO:0000313" key="1">
    <source>
        <dbReference type="EMBL" id="RNA17659.1"/>
    </source>
</evidence>
<keyword evidence="2" id="KW-1185">Reference proteome</keyword>
<gene>
    <name evidence="1" type="ORF">BpHYR1_024502</name>
</gene>
<organism evidence="1 2">
    <name type="scientific">Brachionus plicatilis</name>
    <name type="common">Marine rotifer</name>
    <name type="synonym">Brachionus muelleri</name>
    <dbReference type="NCBI Taxonomy" id="10195"/>
    <lineage>
        <taxon>Eukaryota</taxon>
        <taxon>Metazoa</taxon>
        <taxon>Spiralia</taxon>
        <taxon>Gnathifera</taxon>
        <taxon>Rotifera</taxon>
        <taxon>Eurotatoria</taxon>
        <taxon>Monogononta</taxon>
        <taxon>Pseudotrocha</taxon>
        <taxon>Ploima</taxon>
        <taxon>Brachionidae</taxon>
        <taxon>Brachionus</taxon>
    </lineage>
</organism>
<evidence type="ECO:0000313" key="2">
    <source>
        <dbReference type="Proteomes" id="UP000276133"/>
    </source>
</evidence>
<protein>
    <submittedName>
        <fullName evidence="1">Uncharacterized protein</fullName>
    </submittedName>
</protein>
<name>A0A3M7R2G1_BRAPC</name>
<proteinExistence type="predicted"/>
<comment type="caution">
    <text evidence="1">The sequence shown here is derived from an EMBL/GenBank/DDBJ whole genome shotgun (WGS) entry which is preliminary data.</text>
</comment>
<reference evidence="1 2" key="1">
    <citation type="journal article" date="2018" name="Sci. Rep.">
        <title>Genomic signatures of local adaptation to the degree of environmental predictability in rotifers.</title>
        <authorList>
            <person name="Franch-Gras L."/>
            <person name="Hahn C."/>
            <person name="Garcia-Roger E.M."/>
            <person name="Carmona M.J."/>
            <person name="Serra M."/>
            <person name="Gomez A."/>
        </authorList>
    </citation>
    <scope>NUCLEOTIDE SEQUENCE [LARGE SCALE GENOMIC DNA]</scope>
    <source>
        <strain evidence="1">HYR1</strain>
    </source>
</reference>